<accession>A0A1I7HHC1</accession>
<organism evidence="2 3">
    <name type="scientific">Eubacterium pyruvativorans</name>
    <dbReference type="NCBI Taxonomy" id="155865"/>
    <lineage>
        <taxon>Bacteria</taxon>
        <taxon>Bacillati</taxon>
        <taxon>Bacillota</taxon>
        <taxon>Clostridia</taxon>
        <taxon>Eubacteriales</taxon>
        <taxon>Eubacteriaceae</taxon>
        <taxon>Eubacterium</taxon>
    </lineage>
</organism>
<dbReference type="RefSeq" id="WP_090471536.1">
    <property type="nucleotide sequence ID" value="NZ_FOWF01000018.1"/>
</dbReference>
<evidence type="ECO:0000313" key="3">
    <source>
        <dbReference type="Proteomes" id="UP000198817"/>
    </source>
</evidence>
<keyword evidence="1" id="KW-0812">Transmembrane</keyword>
<reference evidence="2 3" key="1">
    <citation type="submission" date="2016-10" db="EMBL/GenBank/DDBJ databases">
        <authorList>
            <person name="de Groot N.N."/>
        </authorList>
    </citation>
    <scope>NUCLEOTIDE SEQUENCE [LARGE SCALE GENOMIC DNA]</scope>
    <source>
        <strain evidence="2 3">KHGC13</strain>
    </source>
</reference>
<keyword evidence="3" id="KW-1185">Reference proteome</keyword>
<evidence type="ECO:0000313" key="2">
    <source>
        <dbReference type="EMBL" id="SFU60137.1"/>
    </source>
</evidence>
<sequence length="83" mass="9373">MKLRKKHKIILTGGIICGLLTPLAILHGDWLYIAMCISLCLGSIFYVKGDRIDDARIAKYERELAEQKAAEAKHVDTEETKED</sequence>
<proteinExistence type="predicted"/>
<protein>
    <submittedName>
        <fullName evidence="2">Uncharacterized protein</fullName>
    </submittedName>
</protein>
<dbReference type="AlphaFoldDB" id="A0A1I7HHC1"/>
<dbReference type="STRING" id="155865.SAMN05216515_11817"/>
<dbReference type="Proteomes" id="UP000198817">
    <property type="component" value="Unassembled WGS sequence"/>
</dbReference>
<feature type="transmembrane region" description="Helical" evidence="1">
    <location>
        <begin position="31"/>
        <end position="47"/>
    </location>
</feature>
<name>A0A1I7HHC1_9FIRM</name>
<keyword evidence="1" id="KW-0472">Membrane</keyword>
<evidence type="ECO:0000256" key="1">
    <source>
        <dbReference type="SAM" id="Phobius"/>
    </source>
</evidence>
<dbReference type="EMBL" id="FPBT01000017">
    <property type="protein sequence ID" value="SFU60137.1"/>
    <property type="molecule type" value="Genomic_DNA"/>
</dbReference>
<feature type="transmembrane region" description="Helical" evidence="1">
    <location>
        <begin position="9"/>
        <end position="25"/>
    </location>
</feature>
<keyword evidence="1" id="KW-1133">Transmembrane helix</keyword>
<gene>
    <name evidence="2" type="ORF">SAMN05216508_11714</name>
</gene>